<sequence length="645" mass="72410">MDSGHHGWREMEPVVSTTYPRGPTNAVVQEMDSVTVNMEAINGSKMIASLELLPQELFDDVLRDLHDHALAQLLSCNKLLRRRVEPRLYGQEISRDKAIRWACRKGFLPTIFLATSYDDNAAAPKLPVEYLRLAARNGHEDVFKVLVEMGALNYLDMDECRLLVRTLCSPGTKNKFVSYMYPHKFGDTIQTLRQGPNVAQPLVPLIRAGAPPDLIRLVVSRGADLNMKWPYKTREVMSPLSAAVFANSESLFLLLLQLGAKIDGGNFEEASALLHHGLHIPVFAAARTMAIARHGRAMMELCLAQGSRIDHCVPSFDVHLQRLNEPDRYYLVTPMIVYLQSIKSWKTRLGEPTPAEELVWLLDKGAWLWPTWKEKTGLAWSGAQWIPFHTCIEWLLGKWGIAALRYPNFVAVIKFLLQPEYRKGYINIHLVFLRYFIDELGGVNARWRASVHGELKALILATLSDLSAGDITTNLEMLIYCMRTLIRETEYDEVKKKLILNAEAIDMMRAVGGDINTCRGRTFNGLGYSSSWPQTQPDDEPRVLHVICAGLCRLISGTEHMALATHDIRNTAGILEILIQKGADPMITTGGRSAFDILLAPWARNPSTSRPEGWKKTRGQALADCLADILRGKAFDVNQLDAPVH</sequence>
<name>A0AAE0IX41_9PEZI</name>
<dbReference type="AlphaFoldDB" id="A0AAE0IX41"/>
<keyword evidence="3" id="KW-1185">Reference proteome</keyword>
<evidence type="ECO:0000313" key="2">
    <source>
        <dbReference type="EMBL" id="KAK3332903.1"/>
    </source>
</evidence>
<dbReference type="Gene3D" id="1.25.40.20">
    <property type="entry name" value="Ankyrin repeat-containing domain"/>
    <property type="match status" value="1"/>
</dbReference>
<dbReference type="EMBL" id="JAUEPO010000002">
    <property type="protein sequence ID" value="KAK3332903.1"/>
    <property type="molecule type" value="Genomic_DNA"/>
</dbReference>
<dbReference type="InterPro" id="IPR036770">
    <property type="entry name" value="Ankyrin_rpt-contain_sf"/>
</dbReference>
<dbReference type="Proteomes" id="UP001286456">
    <property type="component" value="Unassembled WGS sequence"/>
</dbReference>
<evidence type="ECO:0000256" key="1">
    <source>
        <dbReference type="SAM" id="MobiDB-lite"/>
    </source>
</evidence>
<reference evidence="2" key="1">
    <citation type="journal article" date="2023" name="Mol. Phylogenet. Evol.">
        <title>Genome-scale phylogeny and comparative genomics of the fungal order Sordariales.</title>
        <authorList>
            <person name="Hensen N."/>
            <person name="Bonometti L."/>
            <person name="Westerberg I."/>
            <person name="Brannstrom I.O."/>
            <person name="Guillou S."/>
            <person name="Cros-Aarteil S."/>
            <person name="Calhoun S."/>
            <person name="Haridas S."/>
            <person name="Kuo A."/>
            <person name="Mondo S."/>
            <person name="Pangilinan J."/>
            <person name="Riley R."/>
            <person name="LaButti K."/>
            <person name="Andreopoulos B."/>
            <person name="Lipzen A."/>
            <person name="Chen C."/>
            <person name="Yan M."/>
            <person name="Daum C."/>
            <person name="Ng V."/>
            <person name="Clum A."/>
            <person name="Steindorff A."/>
            <person name="Ohm R.A."/>
            <person name="Martin F."/>
            <person name="Silar P."/>
            <person name="Natvig D.O."/>
            <person name="Lalanne C."/>
            <person name="Gautier V."/>
            <person name="Ament-Velasquez S.L."/>
            <person name="Kruys A."/>
            <person name="Hutchinson M.I."/>
            <person name="Powell A.J."/>
            <person name="Barry K."/>
            <person name="Miller A.N."/>
            <person name="Grigoriev I.V."/>
            <person name="Debuchy R."/>
            <person name="Gladieux P."/>
            <person name="Hiltunen Thoren M."/>
            <person name="Johannesson H."/>
        </authorList>
    </citation>
    <scope>NUCLEOTIDE SEQUENCE</scope>
    <source>
        <strain evidence="2">SMH4131-1</strain>
    </source>
</reference>
<dbReference type="SUPFAM" id="SSF48403">
    <property type="entry name" value="Ankyrin repeat"/>
    <property type="match status" value="1"/>
</dbReference>
<protein>
    <submittedName>
        <fullName evidence="2">Uncharacterized protein</fullName>
    </submittedName>
</protein>
<reference evidence="2" key="2">
    <citation type="submission" date="2023-06" db="EMBL/GenBank/DDBJ databases">
        <authorList>
            <consortium name="Lawrence Berkeley National Laboratory"/>
            <person name="Haridas S."/>
            <person name="Hensen N."/>
            <person name="Bonometti L."/>
            <person name="Westerberg I."/>
            <person name="Brannstrom I.O."/>
            <person name="Guillou S."/>
            <person name="Cros-Aarteil S."/>
            <person name="Calhoun S."/>
            <person name="Kuo A."/>
            <person name="Mondo S."/>
            <person name="Pangilinan J."/>
            <person name="Riley R."/>
            <person name="Labutti K."/>
            <person name="Andreopoulos B."/>
            <person name="Lipzen A."/>
            <person name="Chen C."/>
            <person name="Yanf M."/>
            <person name="Daum C."/>
            <person name="Ng V."/>
            <person name="Clum A."/>
            <person name="Steindorff A."/>
            <person name="Ohm R."/>
            <person name="Martin F."/>
            <person name="Silar P."/>
            <person name="Natvig D."/>
            <person name="Lalanne C."/>
            <person name="Gautier V."/>
            <person name="Ament-Velasquez S.L."/>
            <person name="Kruys A."/>
            <person name="Hutchinson M.I."/>
            <person name="Powell A.J."/>
            <person name="Barry K."/>
            <person name="Miller A.N."/>
            <person name="Grigoriev I.V."/>
            <person name="Debuchy R."/>
            <person name="Gladieux P."/>
            <person name="Thoren M.H."/>
            <person name="Johannesson H."/>
        </authorList>
    </citation>
    <scope>NUCLEOTIDE SEQUENCE</scope>
    <source>
        <strain evidence="2">SMH4131-1</strain>
    </source>
</reference>
<evidence type="ECO:0000313" key="3">
    <source>
        <dbReference type="Proteomes" id="UP001286456"/>
    </source>
</evidence>
<feature type="region of interest" description="Disordered" evidence="1">
    <location>
        <begin position="1"/>
        <end position="22"/>
    </location>
</feature>
<accession>A0AAE0IX41</accession>
<proteinExistence type="predicted"/>
<feature type="compositionally biased region" description="Basic and acidic residues" evidence="1">
    <location>
        <begin position="1"/>
        <end position="12"/>
    </location>
</feature>
<comment type="caution">
    <text evidence="2">The sequence shown here is derived from an EMBL/GenBank/DDBJ whole genome shotgun (WGS) entry which is preliminary data.</text>
</comment>
<gene>
    <name evidence="2" type="ORF">B0T19DRAFT_398629</name>
</gene>
<organism evidence="2 3">
    <name type="scientific">Cercophora scortea</name>
    <dbReference type="NCBI Taxonomy" id="314031"/>
    <lineage>
        <taxon>Eukaryota</taxon>
        <taxon>Fungi</taxon>
        <taxon>Dikarya</taxon>
        <taxon>Ascomycota</taxon>
        <taxon>Pezizomycotina</taxon>
        <taxon>Sordariomycetes</taxon>
        <taxon>Sordariomycetidae</taxon>
        <taxon>Sordariales</taxon>
        <taxon>Lasiosphaeriaceae</taxon>
        <taxon>Cercophora</taxon>
    </lineage>
</organism>